<organism evidence="10 11">
    <name type="scientific">Streptomyces mangrovisoli</name>
    <dbReference type="NCBI Taxonomy" id="1428628"/>
    <lineage>
        <taxon>Bacteria</taxon>
        <taxon>Bacillati</taxon>
        <taxon>Actinomycetota</taxon>
        <taxon>Actinomycetes</taxon>
        <taxon>Kitasatosporales</taxon>
        <taxon>Streptomycetaceae</taxon>
        <taxon>Streptomyces</taxon>
    </lineage>
</organism>
<keyword evidence="6 9" id="KW-0418">Kinase</keyword>
<evidence type="ECO:0000256" key="8">
    <source>
        <dbReference type="ARBA" id="ARBA00048090"/>
    </source>
</evidence>
<evidence type="ECO:0000256" key="5">
    <source>
        <dbReference type="ARBA" id="ARBA00022741"/>
    </source>
</evidence>
<proteinExistence type="inferred from homology"/>
<evidence type="ECO:0000256" key="6">
    <source>
        <dbReference type="ARBA" id="ARBA00022777"/>
    </source>
</evidence>
<comment type="caution">
    <text evidence="10">The sequence shown here is derived from an EMBL/GenBank/DDBJ whole genome shotgun (WGS) entry which is preliminary data.</text>
</comment>
<dbReference type="InterPro" id="IPR006001">
    <property type="entry name" value="Therm_gnt_kin"/>
</dbReference>
<comment type="similarity">
    <text evidence="2 9">Belongs to the gluconokinase GntK/GntV family.</text>
</comment>
<keyword evidence="5 9" id="KW-0547">Nucleotide-binding</keyword>
<dbReference type="NCBIfam" id="TIGR01313">
    <property type="entry name" value="therm_gnt_kin"/>
    <property type="match status" value="1"/>
</dbReference>
<name>A0A1J4NSG8_9ACTN</name>
<dbReference type="InterPro" id="IPR027417">
    <property type="entry name" value="P-loop_NTPase"/>
</dbReference>
<protein>
    <recommendedName>
        <fullName evidence="3 9">Gluconokinase</fullName>
        <ecNumber evidence="3 9">2.7.1.12</ecNumber>
    </recommendedName>
</protein>
<comment type="catalytic activity">
    <reaction evidence="8 9">
        <text>D-gluconate + ATP = 6-phospho-D-gluconate + ADP + H(+)</text>
        <dbReference type="Rhea" id="RHEA:19433"/>
        <dbReference type="ChEBI" id="CHEBI:15378"/>
        <dbReference type="ChEBI" id="CHEBI:18391"/>
        <dbReference type="ChEBI" id="CHEBI:30616"/>
        <dbReference type="ChEBI" id="CHEBI:58759"/>
        <dbReference type="ChEBI" id="CHEBI:456216"/>
        <dbReference type="EC" id="2.7.1.12"/>
    </reaction>
</comment>
<dbReference type="EMBL" id="LAVA02000058">
    <property type="protein sequence ID" value="OIJ65359.1"/>
    <property type="molecule type" value="Genomic_DNA"/>
</dbReference>
<dbReference type="GO" id="GO:0005975">
    <property type="term" value="P:carbohydrate metabolic process"/>
    <property type="evidence" value="ECO:0007669"/>
    <property type="project" value="InterPro"/>
</dbReference>
<dbReference type="STRING" id="1428628.WN71_024110"/>
<dbReference type="GO" id="GO:0046316">
    <property type="term" value="F:gluconokinase activity"/>
    <property type="evidence" value="ECO:0007669"/>
    <property type="project" value="UniProtKB-EC"/>
</dbReference>
<evidence type="ECO:0000256" key="3">
    <source>
        <dbReference type="ARBA" id="ARBA00012054"/>
    </source>
</evidence>
<evidence type="ECO:0000256" key="2">
    <source>
        <dbReference type="ARBA" id="ARBA00008420"/>
    </source>
</evidence>
<evidence type="ECO:0000256" key="9">
    <source>
        <dbReference type="RuleBase" id="RU363066"/>
    </source>
</evidence>
<dbReference type="PANTHER" id="PTHR43442">
    <property type="entry name" value="GLUCONOKINASE-RELATED"/>
    <property type="match status" value="1"/>
</dbReference>
<dbReference type="EC" id="2.7.1.12" evidence="3 9"/>
<dbReference type="CDD" id="cd02021">
    <property type="entry name" value="GntK"/>
    <property type="match status" value="1"/>
</dbReference>
<accession>A0A1J4NSG8</accession>
<dbReference type="GO" id="GO:0005524">
    <property type="term" value="F:ATP binding"/>
    <property type="evidence" value="ECO:0007669"/>
    <property type="project" value="UniProtKB-KW"/>
</dbReference>
<keyword evidence="4 9" id="KW-0808">Transferase</keyword>
<dbReference type="PANTHER" id="PTHR43442:SF3">
    <property type="entry name" value="GLUCONOKINASE-RELATED"/>
    <property type="match status" value="1"/>
</dbReference>
<dbReference type="GO" id="GO:0005737">
    <property type="term" value="C:cytoplasm"/>
    <property type="evidence" value="ECO:0007669"/>
    <property type="project" value="TreeGrafter"/>
</dbReference>
<dbReference type="AlphaFoldDB" id="A0A1J4NSG8"/>
<dbReference type="SUPFAM" id="SSF52540">
    <property type="entry name" value="P-loop containing nucleoside triphosphate hydrolases"/>
    <property type="match status" value="1"/>
</dbReference>
<keyword evidence="11" id="KW-1185">Reference proteome</keyword>
<comment type="pathway">
    <text evidence="1">Carbohydrate acid metabolism.</text>
</comment>
<gene>
    <name evidence="10" type="ORF">WN71_024110</name>
</gene>
<evidence type="ECO:0000256" key="7">
    <source>
        <dbReference type="ARBA" id="ARBA00022840"/>
    </source>
</evidence>
<evidence type="ECO:0000256" key="1">
    <source>
        <dbReference type="ARBA" id="ARBA00004761"/>
    </source>
</evidence>
<keyword evidence="7 9" id="KW-0067">ATP-binding</keyword>
<evidence type="ECO:0000256" key="4">
    <source>
        <dbReference type="ARBA" id="ARBA00022679"/>
    </source>
</evidence>
<sequence>MGRLLAERLGVPFVDGDDFHSAAGIAKMASGTPLDDADRGPWLASVGRWLQERDNAGTGAVVACSALRRGYRDTLRAACPSAFFLHLTADRALLASRLDRRTGHFMPSALLDSQLATLEPLEADERGSDLSVDASPDTLADRAVGLVAGEA</sequence>
<evidence type="ECO:0000313" key="11">
    <source>
        <dbReference type="Proteomes" id="UP000034196"/>
    </source>
</evidence>
<dbReference type="Proteomes" id="UP000034196">
    <property type="component" value="Unassembled WGS sequence"/>
</dbReference>
<dbReference type="Gene3D" id="3.40.50.300">
    <property type="entry name" value="P-loop containing nucleotide triphosphate hydrolases"/>
    <property type="match status" value="1"/>
</dbReference>
<evidence type="ECO:0000313" key="10">
    <source>
        <dbReference type="EMBL" id="OIJ65359.1"/>
    </source>
</evidence>
<reference evidence="10" key="1">
    <citation type="submission" date="2016-10" db="EMBL/GenBank/DDBJ databases">
        <title>Genome sequence of Streptomyces mangrovisoli MUSC 149.</title>
        <authorList>
            <person name="Lee L.-H."/>
            <person name="Ser H.-L."/>
        </authorList>
    </citation>
    <scope>NUCLEOTIDE SEQUENCE [LARGE SCALE GENOMIC DNA]</scope>
    <source>
        <strain evidence="10">MUSC 149</strain>
    </source>
</reference>